<gene>
    <name evidence="2" type="ORF">ORY91_000189</name>
    <name evidence="3" type="ORF">V9W64_00310</name>
</gene>
<dbReference type="Gene3D" id="2.40.50.140">
    <property type="entry name" value="Nucleic acid-binding proteins"/>
    <property type="match status" value="1"/>
</dbReference>
<reference evidence="2" key="1">
    <citation type="submission" date="2022-10" db="EMBL/GenBank/DDBJ databases">
        <authorList>
            <person name="Boutroux M."/>
        </authorList>
    </citation>
    <scope>NUCLEOTIDE SEQUENCE</scope>
    <source>
        <strain evidence="2">51.81</strain>
    </source>
</reference>
<dbReference type="InterPro" id="IPR012340">
    <property type="entry name" value="NA-bd_OB-fold"/>
</dbReference>
<feature type="transmembrane region" description="Helical" evidence="1">
    <location>
        <begin position="12"/>
        <end position="38"/>
    </location>
</feature>
<keyword evidence="4" id="KW-1185">Reference proteome</keyword>
<evidence type="ECO:0000313" key="2">
    <source>
        <dbReference type="EMBL" id="MDD9326821.1"/>
    </source>
</evidence>
<dbReference type="RefSeq" id="WP_274584162.1">
    <property type="nucleotide sequence ID" value="NZ_CP145811.1"/>
</dbReference>
<keyword evidence="1" id="KW-0472">Membrane</keyword>
<proteinExistence type="predicted"/>
<reference evidence="3" key="2">
    <citation type="submission" date="2024-02" db="EMBL/GenBank/DDBJ databases">
        <title>Neisseria leonii sp. nov.</title>
        <authorList>
            <person name="Boutroux M."/>
            <person name="Favre-Rochex S."/>
            <person name="Gorgette O."/>
            <person name="Touak G."/>
            <person name="Muhle E."/>
            <person name="Chesneau O."/>
            <person name="Clermont D."/>
            <person name="Rahi P."/>
        </authorList>
    </citation>
    <scope>NUCLEOTIDE SEQUENCE</scope>
    <source>
        <strain evidence="3">51.81</strain>
    </source>
</reference>
<dbReference type="AlphaFoldDB" id="A0A9X4E2L7"/>
<accession>A0A9X4E2L7</accession>
<dbReference type="EMBL" id="JAPQFL010000001">
    <property type="protein sequence ID" value="MDD9326821.1"/>
    <property type="molecule type" value="Genomic_DNA"/>
</dbReference>
<keyword evidence="1" id="KW-0812">Transmembrane</keyword>
<evidence type="ECO:0000313" key="4">
    <source>
        <dbReference type="Proteomes" id="UP001149607"/>
    </source>
</evidence>
<organism evidence="2">
    <name type="scientific">Neisseria leonii</name>
    <dbReference type="NCBI Taxonomy" id="2995413"/>
    <lineage>
        <taxon>Bacteria</taxon>
        <taxon>Pseudomonadati</taxon>
        <taxon>Pseudomonadota</taxon>
        <taxon>Betaproteobacteria</taxon>
        <taxon>Neisseriales</taxon>
        <taxon>Neisseriaceae</taxon>
        <taxon>Neisseria</taxon>
    </lineage>
</organism>
<sequence>MYWFAAAVTVFIIEMFLGTAYLLILGAALTGGAIVSLFSDGLTLPVLTTAVLSAAGLIWFYLPQNRRSRLPDSEDTGDLDIGQTVQVVRHLHTDHYEVAYRGTFWQARALNHTPGSAAATAVINGKEGNTLLVRLH</sequence>
<evidence type="ECO:0000256" key="1">
    <source>
        <dbReference type="SAM" id="Phobius"/>
    </source>
</evidence>
<dbReference type="Proteomes" id="UP001149607">
    <property type="component" value="Chromosome"/>
</dbReference>
<keyword evidence="1" id="KW-1133">Transmembrane helix</keyword>
<feature type="transmembrane region" description="Helical" evidence="1">
    <location>
        <begin position="44"/>
        <end position="62"/>
    </location>
</feature>
<dbReference type="EMBL" id="CP146598">
    <property type="protein sequence ID" value="WWY03239.1"/>
    <property type="molecule type" value="Genomic_DNA"/>
</dbReference>
<name>A0A9X4E2L7_9NEIS</name>
<evidence type="ECO:0000313" key="3">
    <source>
        <dbReference type="EMBL" id="WWY03239.1"/>
    </source>
</evidence>
<protein>
    <submittedName>
        <fullName evidence="2">NfeD family protein</fullName>
    </submittedName>
</protein>